<reference evidence="1 2" key="1">
    <citation type="submission" date="2017-08" db="EMBL/GenBank/DDBJ databases">
        <authorList>
            <person name="Chaillou S."/>
        </authorList>
    </citation>
    <scope>NUCLEOTIDE SEQUENCE [LARGE SCALE GENOMIC DNA]</scope>
    <source>
        <strain evidence="1 2">MFPA15A1205</strain>
    </source>
</reference>
<name>A0AAX2HDQ8_9PSED</name>
<dbReference type="Proteomes" id="UP000219564">
    <property type="component" value="Unassembled WGS sequence"/>
</dbReference>
<accession>A0AAX2HDQ8</accession>
<proteinExistence type="predicted"/>
<gene>
    <name evidence="1" type="ORF">PLUA15_550056</name>
</gene>
<comment type="caution">
    <text evidence="1">The sequence shown here is derived from an EMBL/GenBank/DDBJ whole genome shotgun (WGS) entry which is preliminary data.</text>
</comment>
<evidence type="ECO:0008006" key="3">
    <source>
        <dbReference type="Google" id="ProtNLM"/>
    </source>
</evidence>
<sequence length="91" mass="10302">MNFALSRHAPYYRAIRSAFAVLHSATEHVREKSVMRQVTISLIPLFGINLFIPRLVEFLAQNPELDINVTYANHRSYSSEPATGRAITASR</sequence>
<dbReference type="Gene3D" id="3.40.190.10">
    <property type="entry name" value="Periplasmic binding protein-like II"/>
    <property type="match status" value="1"/>
</dbReference>
<organism evidence="1 2">
    <name type="scientific">Pseudomonas lundensis</name>
    <dbReference type="NCBI Taxonomy" id="86185"/>
    <lineage>
        <taxon>Bacteria</taxon>
        <taxon>Pseudomonadati</taxon>
        <taxon>Pseudomonadota</taxon>
        <taxon>Gammaproteobacteria</taxon>
        <taxon>Pseudomonadales</taxon>
        <taxon>Pseudomonadaceae</taxon>
        <taxon>Pseudomonas</taxon>
    </lineage>
</organism>
<evidence type="ECO:0000313" key="1">
    <source>
        <dbReference type="EMBL" id="SOB54859.1"/>
    </source>
</evidence>
<protein>
    <recommendedName>
        <fullName evidence="3">LysR family transcriptional regulator</fullName>
    </recommendedName>
</protein>
<dbReference type="EMBL" id="OBKZ01000051">
    <property type="protein sequence ID" value="SOB54859.1"/>
    <property type="molecule type" value="Genomic_DNA"/>
</dbReference>
<evidence type="ECO:0000313" key="2">
    <source>
        <dbReference type="Proteomes" id="UP000219564"/>
    </source>
</evidence>
<dbReference type="AlphaFoldDB" id="A0AAX2HDQ8"/>